<dbReference type="AlphaFoldDB" id="A0A849VBT9"/>
<feature type="transmembrane region" description="Helical" evidence="1">
    <location>
        <begin position="152"/>
        <end position="171"/>
    </location>
</feature>
<feature type="transmembrane region" description="Helical" evidence="1">
    <location>
        <begin position="103"/>
        <end position="132"/>
    </location>
</feature>
<keyword evidence="1" id="KW-0812">Transmembrane</keyword>
<keyword evidence="4" id="KW-1185">Reference proteome</keyword>
<evidence type="ECO:0000259" key="2">
    <source>
        <dbReference type="SMART" id="SM00460"/>
    </source>
</evidence>
<dbReference type="RefSeq" id="WP_171624255.1">
    <property type="nucleotide sequence ID" value="NZ_JABBPG010000001.1"/>
</dbReference>
<dbReference type="InterPro" id="IPR002931">
    <property type="entry name" value="Transglutaminase-like"/>
</dbReference>
<dbReference type="Pfam" id="PF11992">
    <property type="entry name" value="TgpA_N"/>
    <property type="match status" value="1"/>
</dbReference>
<dbReference type="SMART" id="SM00460">
    <property type="entry name" value="TGc"/>
    <property type="match status" value="1"/>
</dbReference>
<dbReference type="InterPro" id="IPR052901">
    <property type="entry name" value="Bact_TGase-like"/>
</dbReference>
<evidence type="ECO:0000256" key="1">
    <source>
        <dbReference type="SAM" id="Phobius"/>
    </source>
</evidence>
<dbReference type="InterPro" id="IPR021878">
    <property type="entry name" value="TgpA_N"/>
</dbReference>
<organism evidence="3 4">
    <name type="scientific">Pseudoalteromonas caenipelagi</name>
    <dbReference type="NCBI Taxonomy" id="2726988"/>
    <lineage>
        <taxon>Bacteria</taxon>
        <taxon>Pseudomonadati</taxon>
        <taxon>Pseudomonadota</taxon>
        <taxon>Gammaproteobacteria</taxon>
        <taxon>Alteromonadales</taxon>
        <taxon>Pseudoalteromonadaceae</taxon>
        <taxon>Pseudoalteromonas</taxon>
    </lineage>
</organism>
<dbReference type="PANTHER" id="PTHR42736">
    <property type="entry name" value="PROTEIN-GLUTAMINE GAMMA-GLUTAMYLTRANSFERASE"/>
    <property type="match status" value="1"/>
</dbReference>
<proteinExistence type="predicted"/>
<dbReference type="SUPFAM" id="SSF54001">
    <property type="entry name" value="Cysteine proteinases"/>
    <property type="match status" value="1"/>
</dbReference>
<keyword evidence="1" id="KW-0472">Membrane</keyword>
<evidence type="ECO:0000313" key="4">
    <source>
        <dbReference type="Proteomes" id="UP000586305"/>
    </source>
</evidence>
<accession>A0A849VBT9</accession>
<sequence>MTTNSLFFTLSYLIITLLPFTEFGFAFNALMMCLAVWHSVLLSLNKQGIRNAILNAVALIGMAITVMSIGLKSTVSVFVALMLLACQLKVIQATTLKQWRQVLVLNFFTFPCAFLFSQSLYVALLVLIMLGFNLVLMQTLQKVGTFKAAGQFVISKIMLSCILSVFLILFLPRLPAFWQMPGPQLAKTGLSETVSPFSISKLSQSDELAFRALLNETSIQQGQTPLYWRAIIHDKFDGQQWTIANLQKAPISYKKRDELPSYTIIAQPSNTPWLYALGFSTSPTALVQSSYFGTLFRTDKLTSTFEYVVTPAKGNANTTLSGWQYRNNTTIVKRLNPRAQNLAQQWDQQTNTTAEFITVMRRYFIEQQFSYTLSPQVTTSEHMVDQFLFEYKSGFCGHYASTVAMMMRSIGIPARLVSGYLGAEYNEKQGYFSIYQYDAHAWVEYFVPNEGWKSLDPTAWVSPERLQGSLSQYQPLANEFQSNLGMSLAAFSDFASINWLRIKLEELDYQWTRWVLNFDQQKQTSMLEAMLGKNYQHFSGVIAILTLGMIFTSLFFYIQLNSKSKEPDAIKHYRRLIALSSINLEHTAPKQSIALLQQQFPQQSDALIRFYADFSANRYQGKTFGKNQNIHAKNLINSIKTKAKRTI</sequence>
<protein>
    <submittedName>
        <fullName evidence="3">DUF3488 domain-containing transglutaminase family protein</fullName>
    </submittedName>
</protein>
<reference evidence="3 4" key="1">
    <citation type="submission" date="2020-04" db="EMBL/GenBank/DDBJ databases">
        <title>Pseudoalteromonas caenipelagi sp. nov., isolated from a tidal flat.</title>
        <authorList>
            <person name="Park S."/>
            <person name="Yoon J.-H."/>
        </authorList>
    </citation>
    <scope>NUCLEOTIDE SEQUENCE [LARGE SCALE GENOMIC DNA]</scope>
    <source>
        <strain evidence="3 4">JBTF-M23</strain>
    </source>
</reference>
<dbReference type="EMBL" id="JABBPG010000001">
    <property type="protein sequence ID" value="NOU49161.1"/>
    <property type="molecule type" value="Genomic_DNA"/>
</dbReference>
<dbReference type="Pfam" id="PF01841">
    <property type="entry name" value="Transglut_core"/>
    <property type="match status" value="1"/>
</dbReference>
<dbReference type="Proteomes" id="UP000586305">
    <property type="component" value="Unassembled WGS sequence"/>
</dbReference>
<keyword evidence="1" id="KW-1133">Transmembrane helix</keyword>
<comment type="caution">
    <text evidence="3">The sequence shown here is derived from an EMBL/GenBank/DDBJ whole genome shotgun (WGS) entry which is preliminary data.</text>
</comment>
<dbReference type="PANTHER" id="PTHR42736:SF1">
    <property type="entry name" value="PROTEIN-GLUTAMINE GAMMA-GLUTAMYLTRANSFERASE"/>
    <property type="match status" value="1"/>
</dbReference>
<feature type="transmembrane region" description="Helical" evidence="1">
    <location>
        <begin position="49"/>
        <end position="69"/>
    </location>
</feature>
<gene>
    <name evidence="3" type="ORF">HG263_01160</name>
</gene>
<name>A0A849VBT9_9GAMM</name>
<dbReference type="InterPro" id="IPR038765">
    <property type="entry name" value="Papain-like_cys_pep_sf"/>
</dbReference>
<dbReference type="Gene3D" id="3.10.620.30">
    <property type="match status" value="1"/>
</dbReference>
<feature type="domain" description="Transglutaminase-like" evidence="2">
    <location>
        <begin position="388"/>
        <end position="459"/>
    </location>
</feature>
<feature type="transmembrane region" description="Helical" evidence="1">
    <location>
        <begin position="12"/>
        <end position="37"/>
    </location>
</feature>
<evidence type="ECO:0000313" key="3">
    <source>
        <dbReference type="EMBL" id="NOU49161.1"/>
    </source>
</evidence>
<feature type="transmembrane region" description="Helical" evidence="1">
    <location>
        <begin position="538"/>
        <end position="558"/>
    </location>
</feature>